<feature type="region of interest" description="Disordered" evidence="1">
    <location>
        <begin position="214"/>
        <end position="251"/>
    </location>
</feature>
<name>A0A6A6FUZ7_9PEZI</name>
<evidence type="ECO:0000313" key="3">
    <source>
        <dbReference type="Proteomes" id="UP000799539"/>
    </source>
</evidence>
<protein>
    <submittedName>
        <fullName evidence="2">Uncharacterized protein</fullName>
    </submittedName>
</protein>
<sequence length="342" mass="38276">MPQKASHLRLVLNPQFDFTSRFLAITKTPSRPDSTVSHSSHHGSSGKTYKKLQSRLLLASASRELAKERLAIPHSSSARLALSSTTSTNVNGARIQHINRTADLCALPHPDTSLFHEHALRCLRRCLTADEPASQSFRQAQNFDPHSREAPLLWLVGPNVKQARQIACLSDQSRGYLPAASRLKRSSATIDAYVPSTVPISVRICDPSGKLQACRVQNNRPPPNTRSQPSSSLEKQHRRSSGLKSNRTYSLPRFTSQPSSFLLADMHPLQCVVALPLKDKSLIPSLIRRRNEERRARIFRRQYVERTKYIFKSRSSSDIQSGCDRKPSRSGAGFVRRSPVDL</sequence>
<organism evidence="2 3">
    <name type="scientific">Cercospora zeae-maydis SCOH1-5</name>
    <dbReference type="NCBI Taxonomy" id="717836"/>
    <lineage>
        <taxon>Eukaryota</taxon>
        <taxon>Fungi</taxon>
        <taxon>Dikarya</taxon>
        <taxon>Ascomycota</taxon>
        <taxon>Pezizomycotina</taxon>
        <taxon>Dothideomycetes</taxon>
        <taxon>Dothideomycetidae</taxon>
        <taxon>Mycosphaerellales</taxon>
        <taxon>Mycosphaerellaceae</taxon>
        <taxon>Cercospora</taxon>
    </lineage>
</organism>
<dbReference type="AlphaFoldDB" id="A0A6A6FUZ7"/>
<keyword evidence="3" id="KW-1185">Reference proteome</keyword>
<accession>A0A6A6FUZ7</accession>
<feature type="region of interest" description="Disordered" evidence="1">
    <location>
        <begin position="29"/>
        <end position="48"/>
    </location>
</feature>
<gene>
    <name evidence="2" type="ORF">CERZMDRAFT_81149</name>
</gene>
<feature type="region of interest" description="Disordered" evidence="1">
    <location>
        <begin position="315"/>
        <end position="342"/>
    </location>
</feature>
<evidence type="ECO:0000256" key="1">
    <source>
        <dbReference type="SAM" id="MobiDB-lite"/>
    </source>
</evidence>
<dbReference type="EMBL" id="ML992663">
    <property type="protein sequence ID" value="KAF2217199.1"/>
    <property type="molecule type" value="Genomic_DNA"/>
</dbReference>
<feature type="compositionally biased region" description="Polar residues" evidence="1">
    <location>
        <begin position="215"/>
        <end position="233"/>
    </location>
</feature>
<proteinExistence type="predicted"/>
<feature type="compositionally biased region" description="Polar residues" evidence="1">
    <location>
        <begin position="242"/>
        <end position="251"/>
    </location>
</feature>
<reference evidence="2" key="1">
    <citation type="journal article" date="2020" name="Stud. Mycol.">
        <title>101 Dothideomycetes genomes: a test case for predicting lifestyles and emergence of pathogens.</title>
        <authorList>
            <person name="Haridas S."/>
            <person name="Albert R."/>
            <person name="Binder M."/>
            <person name="Bloem J."/>
            <person name="Labutti K."/>
            <person name="Salamov A."/>
            <person name="Andreopoulos B."/>
            <person name="Baker S."/>
            <person name="Barry K."/>
            <person name="Bills G."/>
            <person name="Bluhm B."/>
            <person name="Cannon C."/>
            <person name="Castanera R."/>
            <person name="Culley D."/>
            <person name="Daum C."/>
            <person name="Ezra D."/>
            <person name="Gonzalez J."/>
            <person name="Henrissat B."/>
            <person name="Kuo A."/>
            <person name="Liang C."/>
            <person name="Lipzen A."/>
            <person name="Lutzoni F."/>
            <person name="Magnuson J."/>
            <person name="Mondo S."/>
            <person name="Nolan M."/>
            <person name="Ohm R."/>
            <person name="Pangilinan J."/>
            <person name="Park H.-J."/>
            <person name="Ramirez L."/>
            <person name="Alfaro M."/>
            <person name="Sun H."/>
            <person name="Tritt A."/>
            <person name="Yoshinaga Y."/>
            <person name="Zwiers L.-H."/>
            <person name="Turgeon B."/>
            <person name="Goodwin S."/>
            <person name="Spatafora J."/>
            <person name="Crous P."/>
            <person name="Grigoriev I."/>
        </authorList>
    </citation>
    <scope>NUCLEOTIDE SEQUENCE</scope>
    <source>
        <strain evidence="2">SCOH1-5</strain>
    </source>
</reference>
<dbReference type="Proteomes" id="UP000799539">
    <property type="component" value="Unassembled WGS sequence"/>
</dbReference>
<evidence type="ECO:0000313" key="2">
    <source>
        <dbReference type="EMBL" id="KAF2217199.1"/>
    </source>
</evidence>